<organism evidence="4 5">
    <name type="scientific">Kineosphaera limosa NBRC 100340</name>
    <dbReference type="NCBI Taxonomy" id="1184609"/>
    <lineage>
        <taxon>Bacteria</taxon>
        <taxon>Bacillati</taxon>
        <taxon>Actinomycetota</taxon>
        <taxon>Actinomycetes</taxon>
        <taxon>Micrococcales</taxon>
        <taxon>Dermatophilaceae</taxon>
        <taxon>Kineosphaera</taxon>
    </lineage>
</organism>
<dbReference type="AlphaFoldDB" id="K6XF23"/>
<dbReference type="Proteomes" id="UP000008366">
    <property type="component" value="Unassembled WGS sequence"/>
</dbReference>
<dbReference type="eggNOG" id="COG1309">
    <property type="taxonomic scope" value="Bacteria"/>
</dbReference>
<dbReference type="STRING" id="1184609.KILIM_067_00150"/>
<reference evidence="4 5" key="1">
    <citation type="submission" date="2012-08" db="EMBL/GenBank/DDBJ databases">
        <title>Whole genome shotgun sequence of Kineosphaera limosa NBRC 100340.</title>
        <authorList>
            <person name="Yoshida I."/>
            <person name="Isaki S."/>
            <person name="Hosoyama A."/>
            <person name="Tsuchikane K."/>
            <person name="Katsumata H."/>
            <person name="Ando Y."/>
            <person name="Ohji S."/>
            <person name="Hamada M."/>
            <person name="Tamura T."/>
            <person name="Yamazoe A."/>
            <person name="Yamazaki S."/>
            <person name="Fujita N."/>
        </authorList>
    </citation>
    <scope>NUCLEOTIDE SEQUENCE [LARGE SCALE GENOMIC DNA]</scope>
    <source>
        <strain evidence="4 5">NBRC 100340</strain>
    </source>
</reference>
<evidence type="ECO:0000256" key="1">
    <source>
        <dbReference type="ARBA" id="ARBA00023125"/>
    </source>
</evidence>
<dbReference type="Gene3D" id="1.10.357.10">
    <property type="entry name" value="Tetracycline Repressor, domain 2"/>
    <property type="match status" value="1"/>
</dbReference>
<dbReference type="Gene3D" id="1.10.10.60">
    <property type="entry name" value="Homeodomain-like"/>
    <property type="match status" value="1"/>
</dbReference>
<dbReference type="InterPro" id="IPR001647">
    <property type="entry name" value="HTH_TetR"/>
</dbReference>
<dbReference type="EMBL" id="BAHD01000067">
    <property type="protein sequence ID" value="GAB97414.1"/>
    <property type="molecule type" value="Genomic_DNA"/>
</dbReference>
<gene>
    <name evidence="4" type="ORF">KILIM_067_00150</name>
</gene>
<dbReference type="Pfam" id="PF00440">
    <property type="entry name" value="TetR_N"/>
    <property type="match status" value="1"/>
</dbReference>
<name>K6XF23_9MICO</name>
<proteinExistence type="predicted"/>
<dbReference type="InterPro" id="IPR009057">
    <property type="entry name" value="Homeodomain-like_sf"/>
</dbReference>
<keyword evidence="1 2" id="KW-0238">DNA-binding</keyword>
<comment type="caution">
    <text evidence="4">The sequence shown here is derived from an EMBL/GenBank/DDBJ whole genome shotgun (WGS) entry which is preliminary data.</text>
</comment>
<evidence type="ECO:0000256" key="2">
    <source>
        <dbReference type="PROSITE-ProRule" id="PRU00335"/>
    </source>
</evidence>
<sequence length="161" mass="16276">MSVAAIAKAAGVSHMTFFRHFPTKESVVVGDLFDPALAAAVAAQPRSRTPLQRTVHGVLGAVASPEGTQELASAEFADRIRLIAATPSLRGAVWASSAATQDALFYALVESGSPGPAARAAAGALMGAATAILLDWAATAQTGNPIRALNEGLESLIGASP</sequence>
<dbReference type="GO" id="GO:0003677">
    <property type="term" value="F:DNA binding"/>
    <property type="evidence" value="ECO:0007669"/>
    <property type="project" value="UniProtKB-UniRule"/>
</dbReference>
<evidence type="ECO:0000313" key="4">
    <source>
        <dbReference type="EMBL" id="GAB97414.1"/>
    </source>
</evidence>
<dbReference type="PROSITE" id="PS50977">
    <property type="entry name" value="HTH_TETR_2"/>
    <property type="match status" value="1"/>
</dbReference>
<accession>K6XF23</accession>
<keyword evidence="5" id="KW-1185">Reference proteome</keyword>
<protein>
    <submittedName>
        <fullName evidence="4">Putative TetR family transcriptional regulator</fullName>
    </submittedName>
</protein>
<feature type="DNA-binding region" description="H-T-H motif" evidence="2">
    <location>
        <begin position="2"/>
        <end position="21"/>
    </location>
</feature>
<feature type="domain" description="HTH tetR-type" evidence="3">
    <location>
        <begin position="1"/>
        <end position="39"/>
    </location>
</feature>
<evidence type="ECO:0000259" key="3">
    <source>
        <dbReference type="PROSITE" id="PS50977"/>
    </source>
</evidence>
<evidence type="ECO:0000313" key="5">
    <source>
        <dbReference type="Proteomes" id="UP000008366"/>
    </source>
</evidence>
<dbReference type="SUPFAM" id="SSF46689">
    <property type="entry name" value="Homeodomain-like"/>
    <property type="match status" value="1"/>
</dbReference>